<proteinExistence type="predicted"/>
<gene>
    <name evidence="1" type="ORF">SDC9_164820</name>
</gene>
<organism evidence="1">
    <name type="scientific">bioreactor metagenome</name>
    <dbReference type="NCBI Taxonomy" id="1076179"/>
    <lineage>
        <taxon>unclassified sequences</taxon>
        <taxon>metagenomes</taxon>
        <taxon>ecological metagenomes</taxon>
    </lineage>
</organism>
<name>A0A645FSP1_9ZZZZ</name>
<dbReference type="AlphaFoldDB" id="A0A645FSP1"/>
<dbReference type="EMBL" id="VSSQ01064606">
    <property type="protein sequence ID" value="MPN17467.1"/>
    <property type="molecule type" value="Genomic_DNA"/>
</dbReference>
<protein>
    <submittedName>
        <fullName evidence="1">Uncharacterized protein</fullName>
    </submittedName>
</protein>
<evidence type="ECO:0000313" key="1">
    <source>
        <dbReference type="EMBL" id="MPN17467.1"/>
    </source>
</evidence>
<accession>A0A645FSP1</accession>
<sequence>MMFPVPPAVLNEKMLVVWVMPHVRESVIPGQPMAGVYLCLKFFLPINVFMIANTVQTAEVLM</sequence>
<comment type="caution">
    <text evidence="1">The sequence shown here is derived from an EMBL/GenBank/DDBJ whole genome shotgun (WGS) entry which is preliminary data.</text>
</comment>
<reference evidence="1" key="1">
    <citation type="submission" date="2019-08" db="EMBL/GenBank/DDBJ databases">
        <authorList>
            <person name="Kucharzyk K."/>
            <person name="Murdoch R.W."/>
            <person name="Higgins S."/>
            <person name="Loffler F."/>
        </authorList>
    </citation>
    <scope>NUCLEOTIDE SEQUENCE</scope>
</reference>